<reference evidence="2 4" key="1">
    <citation type="submission" date="2019-09" db="EMBL/GenBank/DDBJ databases">
        <title>Butyricimonas paravirosa DSM 105722 (=214-4 = JCM 18677 = CCUG 65563).</title>
        <authorList>
            <person name="Le Roy T."/>
            <person name="Cani P.D."/>
        </authorList>
    </citation>
    <scope>NUCLEOTIDE SEQUENCE [LARGE SCALE GENOMIC DNA]</scope>
    <source>
        <strain evidence="2 4">DSM 105722</strain>
    </source>
</reference>
<protein>
    <submittedName>
        <fullName evidence="1">Uncharacterized protein</fullName>
    </submittedName>
</protein>
<dbReference type="AlphaFoldDB" id="A0A7X6BIH8"/>
<evidence type="ECO:0000313" key="4">
    <source>
        <dbReference type="Proteomes" id="UP001302374"/>
    </source>
</evidence>
<sequence>MEKIMEPYQYPIVRDFMAFVMRPEVAFDEITTSGEIFQHREFSALIDFCCKNPEVAEIVVGEVIRRLPEMDVFKACVAALCVGSITEGGVPCPSSVEIVNYFIERSWRCVAYLKKAAGMLEVGLDELEPEALEKADQRALYALDGEGYKTFVGSYYLIMCVMSRICRERSLRESLRQVENIEDLCGFLAQYVGAYGFVSSVLELVEEEDIIILSPEQGVGLEVTVRQLDSNFLFFTLFQIEMYHRGWLEKLGVLDYKYDPVRDQRAHNLVGEDEREEGQDSACMEYYTYKAYQPDGTYSILMTGADGKQQVNPENRVWGEGNIYEIPRLDDRIVILVDSHPLMSRSWGKGFTTPVHGAIRPDVTLKRQLSDDEFDTWMQKVKNN</sequence>
<evidence type="ECO:0000313" key="2">
    <source>
        <dbReference type="EMBL" id="WOF12934.1"/>
    </source>
</evidence>
<evidence type="ECO:0000313" key="1">
    <source>
        <dbReference type="EMBL" id="NJC16573.1"/>
    </source>
</evidence>
<proteinExistence type="predicted"/>
<dbReference type="GeneID" id="86892027"/>
<keyword evidence="4" id="KW-1185">Reference proteome</keyword>
<gene>
    <name evidence="2" type="ORF">F1644_11995</name>
    <name evidence="1" type="ORF">GGR15_000175</name>
</gene>
<reference evidence="1 3" key="2">
    <citation type="submission" date="2020-03" db="EMBL/GenBank/DDBJ databases">
        <title>Genomic Encyclopedia of Type Strains, Phase IV (KMG-IV): sequencing the most valuable type-strain genomes for metagenomic binning, comparative biology and taxonomic classification.</title>
        <authorList>
            <person name="Goeker M."/>
        </authorList>
    </citation>
    <scope>NUCLEOTIDE SEQUENCE [LARGE SCALE GENOMIC DNA]</scope>
    <source>
        <strain evidence="1 3">DSM 105722</strain>
    </source>
</reference>
<evidence type="ECO:0000313" key="3">
    <source>
        <dbReference type="Proteomes" id="UP000576368"/>
    </source>
</evidence>
<name>A0A7X6BIH8_9BACT</name>
<dbReference type="Proteomes" id="UP000576368">
    <property type="component" value="Unassembled WGS sequence"/>
</dbReference>
<dbReference type="EMBL" id="CP043839">
    <property type="protein sequence ID" value="WOF12934.1"/>
    <property type="molecule type" value="Genomic_DNA"/>
</dbReference>
<organism evidence="1 3">
    <name type="scientific">Butyricimonas paravirosa</name>
    <dbReference type="NCBI Taxonomy" id="1472417"/>
    <lineage>
        <taxon>Bacteria</taxon>
        <taxon>Pseudomonadati</taxon>
        <taxon>Bacteroidota</taxon>
        <taxon>Bacteroidia</taxon>
        <taxon>Bacteroidales</taxon>
        <taxon>Odoribacteraceae</taxon>
        <taxon>Butyricimonas</taxon>
    </lineage>
</organism>
<dbReference type="RefSeq" id="WP_118304625.1">
    <property type="nucleotide sequence ID" value="NZ_BMPA01000001.1"/>
</dbReference>
<dbReference type="EMBL" id="JAATLI010000001">
    <property type="protein sequence ID" value="NJC16573.1"/>
    <property type="molecule type" value="Genomic_DNA"/>
</dbReference>
<dbReference type="Proteomes" id="UP001302374">
    <property type="component" value="Chromosome"/>
</dbReference>
<accession>A0A7X6BIH8</accession>